<keyword evidence="4" id="KW-0413">Isomerase</keyword>
<keyword evidence="9" id="KW-0347">Helicase</keyword>
<comment type="caution">
    <text evidence="9">The sequence shown here is derived from an EMBL/GenBank/DDBJ whole genome shotgun (WGS) entry which is preliminary data.</text>
</comment>
<evidence type="ECO:0000256" key="1">
    <source>
        <dbReference type="ARBA" id="ARBA00022741"/>
    </source>
</evidence>
<dbReference type="Pfam" id="PF00271">
    <property type="entry name" value="Helicase_C"/>
    <property type="match status" value="1"/>
</dbReference>
<dbReference type="PANTHER" id="PTHR13710:SF153">
    <property type="entry name" value="RECQ-LIKE DNA HELICASE BLM"/>
    <property type="match status" value="1"/>
</dbReference>
<keyword evidence="3" id="KW-0238">DNA-binding</keyword>
<dbReference type="EMBL" id="SMKI01000021">
    <property type="protein sequence ID" value="TDC79150.1"/>
    <property type="molecule type" value="Genomic_DNA"/>
</dbReference>
<dbReference type="AlphaFoldDB" id="A0A4R4TMR6"/>
<keyword evidence="2" id="KW-0067">ATP-binding</keyword>
<dbReference type="Pfam" id="PF00270">
    <property type="entry name" value="DEAD"/>
    <property type="match status" value="1"/>
</dbReference>
<dbReference type="InterPro" id="IPR001650">
    <property type="entry name" value="Helicase_C-like"/>
</dbReference>
<evidence type="ECO:0000313" key="10">
    <source>
        <dbReference type="Proteomes" id="UP000295345"/>
    </source>
</evidence>
<dbReference type="PROSITE" id="PS51192">
    <property type="entry name" value="HELICASE_ATP_BIND_1"/>
    <property type="match status" value="1"/>
</dbReference>
<dbReference type="GO" id="GO:0005524">
    <property type="term" value="F:ATP binding"/>
    <property type="evidence" value="ECO:0007669"/>
    <property type="project" value="UniProtKB-KW"/>
</dbReference>
<dbReference type="InterPro" id="IPR027417">
    <property type="entry name" value="P-loop_NTPase"/>
</dbReference>
<keyword evidence="10" id="KW-1185">Reference proteome</keyword>
<feature type="transmembrane region" description="Helical" evidence="6">
    <location>
        <begin position="193"/>
        <end position="217"/>
    </location>
</feature>
<gene>
    <name evidence="9" type="ORF">E1283_03390</name>
</gene>
<evidence type="ECO:0000256" key="2">
    <source>
        <dbReference type="ARBA" id="ARBA00022840"/>
    </source>
</evidence>
<dbReference type="PROSITE" id="PS51194">
    <property type="entry name" value="HELICASE_CTER"/>
    <property type="match status" value="1"/>
</dbReference>
<dbReference type="Proteomes" id="UP000295345">
    <property type="component" value="Unassembled WGS sequence"/>
</dbReference>
<sequence>MEVDGWARAQALLEAWPDKPPRVVATGTARRLEDALAGLASGAAGHRDIAALTRQVLLEAQARGNSGHLTVPVHELFPTREDWAEAWCGSVPGSREGTLRVWARPWSPGQPEGLAAQAAEADLRQVHLGTNSPQRRSLAACDGDPFWVAALGDRYHQYLSTAQRQAARSVALAPPGSTTIVCLPTGHGKTDVALAPILLGGGVGVSVIVVPTVILAIDLERRIRALIGNRGRGSPSGRYAYAMSLDAEIKKRMADDVRTGSQRVVVSAPESVTRGLKKPLADAAAAGLLRYFVIDEAHLVEQWGNEFRPDFQVLSGQRHAWLSMAPKGTAPRTIAMSATLTEHQVITLRTLFGKPEPPQIVWGKQIRREPSYYVERFQEDNERTAAVLEAVTLLPRPLALYVSTREAATAWLRRLQEAGLRRVTRVTGDTSDDDRRTTVEGWGGPAAESAERGPTRFDIVVGTSAFGLGIDLPDVRTVVHACLPETVDRYYQEVGRGGRDGSPSLAYLAMARRDVRTAESLSQQAILRAETAWERWEGMFHSRLSEEEGIFRLDLDALPARKNTRTDAGRQWNVRALNLLTQAGLVELREAQEPQRRRDEPEASFQARHQDFKARLGSLVDVIPDGRVNSKADFIEQFDRTRNRILANQRAARERLYETLSGSRCIGDVLAEHYTVEGHATAPACRGCPHCRRSGVPEAGPEGFYQLGWDPIPGVARWPELYVDPLAGYRPPGQACLSIWWETDEERRELIPDLLARLCRLGMPMVGGPGLSAALAHSVQEAALPYPLVRDVDASLLLTHRPPVLWVTDRTDDAMAQEVHSRLTSPDILYLFHPRSLRHPERPDWRLADIHTASISVHTAGKAL</sequence>
<dbReference type="GO" id="GO:0003677">
    <property type="term" value="F:DNA binding"/>
    <property type="evidence" value="ECO:0007669"/>
    <property type="project" value="UniProtKB-KW"/>
</dbReference>
<dbReference type="Gene3D" id="3.40.50.300">
    <property type="entry name" value="P-loop containing nucleotide triphosphate hydrolases"/>
    <property type="match status" value="2"/>
</dbReference>
<evidence type="ECO:0000256" key="4">
    <source>
        <dbReference type="ARBA" id="ARBA00023235"/>
    </source>
</evidence>
<protein>
    <submittedName>
        <fullName evidence="9">DEAD/DEAH box helicase</fullName>
    </submittedName>
</protein>
<dbReference type="NCBIfam" id="NF041063">
    <property type="entry name" value="DpdF"/>
    <property type="match status" value="1"/>
</dbReference>
<keyword evidence="6" id="KW-1133">Transmembrane helix</keyword>
<dbReference type="GO" id="GO:0009378">
    <property type="term" value="F:four-way junction helicase activity"/>
    <property type="evidence" value="ECO:0007669"/>
    <property type="project" value="TreeGrafter"/>
</dbReference>
<dbReference type="GO" id="GO:0005737">
    <property type="term" value="C:cytoplasm"/>
    <property type="evidence" value="ECO:0007669"/>
    <property type="project" value="TreeGrafter"/>
</dbReference>
<reference evidence="9 10" key="1">
    <citation type="submission" date="2019-03" db="EMBL/GenBank/DDBJ databases">
        <title>Draft genome sequences of novel Actinobacteria.</title>
        <authorList>
            <person name="Sahin N."/>
            <person name="Ay H."/>
            <person name="Saygin H."/>
        </authorList>
    </citation>
    <scope>NUCLEOTIDE SEQUENCE [LARGE SCALE GENOMIC DNA]</scope>
    <source>
        <strain evidence="9 10">DSM 41900</strain>
    </source>
</reference>
<name>A0A4R4TMR6_9ACTN</name>
<evidence type="ECO:0000259" key="7">
    <source>
        <dbReference type="PROSITE" id="PS51192"/>
    </source>
</evidence>
<dbReference type="SMART" id="SM00487">
    <property type="entry name" value="DEXDc"/>
    <property type="match status" value="1"/>
</dbReference>
<keyword evidence="9" id="KW-0378">Hydrolase</keyword>
<feature type="domain" description="Helicase C-terminal" evidence="8">
    <location>
        <begin position="386"/>
        <end position="544"/>
    </location>
</feature>
<organism evidence="9 10">
    <name type="scientific">Streptomyces hainanensis</name>
    <dbReference type="NCBI Taxonomy" id="402648"/>
    <lineage>
        <taxon>Bacteria</taxon>
        <taxon>Bacillati</taxon>
        <taxon>Actinomycetota</taxon>
        <taxon>Actinomycetes</taxon>
        <taxon>Kitasatosporales</taxon>
        <taxon>Streptomycetaceae</taxon>
        <taxon>Streptomyces</taxon>
    </lineage>
</organism>
<dbReference type="InterPro" id="IPR011545">
    <property type="entry name" value="DEAD/DEAH_box_helicase_dom"/>
</dbReference>
<dbReference type="InterPro" id="IPR014001">
    <property type="entry name" value="Helicase_ATP-bd"/>
</dbReference>
<dbReference type="SUPFAM" id="SSF52540">
    <property type="entry name" value="P-loop containing nucleoside triphosphate hydrolases"/>
    <property type="match status" value="1"/>
</dbReference>
<evidence type="ECO:0000256" key="3">
    <source>
        <dbReference type="ARBA" id="ARBA00023125"/>
    </source>
</evidence>
<dbReference type="GO" id="GO:0000724">
    <property type="term" value="P:double-strand break repair via homologous recombination"/>
    <property type="evidence" value="ECO:0007669"/>
    <property type="project" value="TreeGrafter"/>
</dbReference>
<evidence type="ECO:0000313" key="9">
    <source>
        <dbReference type="EMBL" id="TDC79150.1"/>
    </source>
</evidence>
<dbReference type="SMART" id="SM00490">
    <property type="entry name" value="HELICc"/>
    <property type="match status" value="1"/>
</dbReference>
<feature type="domain" description="Helicase ATP-binding" evidence="7">
    <location>
        <begin position="170"/>
        <end position="358"/>
    </location>
</feature>
<dbReference type="GO" id="GO:0005694">
    <property type="term" value="C:chromosome"/>
    <property type="evidence" value="ECO:0007669"/>
    <property type="project" value="TreeGrafter"/>
</dbReference>
<evidence type="ECO:0000256" key="6">
    <source>
        <dbReference type="SAM" id="Phobius"/>
    </source>
</evidence>
<feature type="region of interest" description="Disordered" evidence="5">
    <location>
        <begin position="426"/>
        <end position="450"/>
    </location>
</feature>
<dbReference type="OrthoDB" id="9760034at2"/>
<keyword evidence="6" id="KW-0812">Transmembrane</keyword>
<accession>A0A4R4TMR6</accession>
<proteinExistence type="predicted"/>
<keyword evidence="1" id="KW-0547">Nucleotide-binding</keyword>
<dbReference type="GO" id="GO:0043138">
    <property type="term" value="F:3'-5' DNA helicase activity"/>
    <property type="evidence" value="ECO:0007669"/>
    <property type="project" value="TreeGrafter"/>
</dbReference>
<dbReference type="PANTHER" id="PTHR13710">
    <property type="entry name" value="DNA HELICASE RECQ FAMILY MEMBER"/>
    <property type="match status" value="1"/>
</dbReference>
<evidence type="ECO:0000256" key="5">
    <source>
        <dbReference type="SAM" id="MobiDB-lite"/>
    </source>
</evidence>
<keyword evidence="6" id="KW-0472">Membrane</keyword>
<evidence type="ECO:0000259" key="8">
    <source>
        <dbReference type="PROSITE" id="PS51194"/>
    </source>
</evidence>